<dbReference type="CDD" id="cd03216">
    <property type="entry name" value="ABC_Carb_Monos_I"/>
    <property type="match status" value="1"/>
</dbReference>
<dbReference type="InterPro" id="IPR003593">
    <property type="entry name" value="AAA+_ATPase"/>
</dbReference>
<evidence type="ECO:0000256" key="4">
    <source>
        <dbReference type="ARBA" id="ARBA00022597"/>
    </source>
</evidence>
<feature type="domain" description="ABC transporter" evidence="10">
    <location>
        <begin position="8"/>
        <end position="247"/>
    </location>
</feature>
<evidence type="ECO:0000256" key="7">
    <source>
        <dbReference type="ARBA" id="ARBA00022840"/>
    </source>
</evidence>
<dbReference type="Pfam" id="PF00005">
    <property type="entry name" value="ABC_tran"/>
    <property type="match status" value="2"/>
</dbReference>
<evidence type="ECO:0000256" key="3">
    <source>
        <dbReference type="ARBA" id="ARBA00022475"/>
    </source>
</evidence>
<reference evidence="11" key="1">
    <citation type="submission" date="2017-02" db="EMBL/GenBank/DDBJ databases">
        <authorList>
            <person name="Regsiter A."/>
            <person name="William W."/>
        </authorList>
    </citation>
    <scope>NUCLEOTIDE SEQUENCE</scope>
    <source>
        <strain evidence="11">BdmA 4</strain>
    </source>
</reference>
<keyword evidence="6" id="KW-0547">Nucleotide-binding</keyword>
<keyword evidence="8" id="KW-1278">Translocase</keyword>
<evidence type="ECO:0000256" key="8">
    <source>
        <dbReference type="ARBA" id="ARBA00022967"/>
    </source>
</evidence>
<sequence>MVLDSPVLEAVGICKAFNKVSVLSNVDLRLYPGQVHAIVGQNGAGKSTLMKILNGVYRKDSGEIKINGQSCSYNSHAEAARQGISMVFQDFSLVPSMKVYQNIFLSQVMSRKGGGFFDERTMKEKARELLKEVGVDINIDVEDLVENVSVGSRQLVEIAKALCLESKILIFDEPTASLSTAEITRLFFTVSRLKSRNVAIVYITHYLQDVFKICDSITVLRDGKVSLDDAIANVDMGKVIHAMTGKVISVEKSARAAKDSSQPEVLRLESVSTKKIQNMSFTLRKGEILGLAGLLGSGRTELLRALYGLDKIISGEIFVDGKRVNIHATRDAKKSRIALVPEDRRTQGLIMDFSLYDNIVVGVLPMLTRHGFVQKSKGESVARSYISDFKIKANGISDGVRFLSGGNQQKVVIAKNIADQPEILLLDDPTFGIDIQSKTEIMEIIRKYVEQGNAAILVSSEFNELIELCDRILIIKKGTISQELEVSAQSAEEALLQLAQ</sequence>
<evidence type="ECO:0000256" key="9">
    <source>
        <dbReference type="ARBA" id="ARBA00023136"/>
    </source>
</evidence>
<dbReference type="GO" id="GO:0005886">
    <property type="term" value="C:plasma membrane"/>
    <property type="evidence" value="ECO:0007669"/>
    <property type="project" value="UniProtKB-SubCell"/>
</dbReference>
<name>A0A3P3XRR7_9SPIR</name>
<dbReference type="EMBL" id="FWDO01000005">
    <property type="protein sequence ID" value="SLM18769.1"/>
    <property type="molecule type" value="Genomic_DNA"/>
</dbReference>
<dbReference type="GO" id="GO:0005524">
    <property type="term" value="F:ATP binding"/>
    <property type="evidence" value="ECO:0007669"/>
    <property type="project" value="UniProtKB-KW"/>
</dbReference>
<comment type="subcellular location">
    <subcellularLocation>
        <location evidence="1">Cell membrane</location>
        <topology evidence="1">Peripheral membrane protein</topology>
    </subcellularLocation>
</comment>
<dbReference type="SUPFAM" id="SSF52540">
    <property type="entry name" value="P-loop containing nucleoside triphosphate hydrolases"/>
    <property type="match status" value="2"/>
</dbReference>
<dbReference type="Gene3D" id="3.40.50.300">
    <property type="entry name" value="P-loop containing nucleotide triphosphate hydrolases"/>
    <property type="match status" value="2"/>
</dbReference>
<dbReference type="PROSITE" id="PS50893">
    <property type="entry name" value="ABC_TRANSPORTER_2"/>
    <property type="match status" value="2"/>
</dbReference>
<proteinExistence type="predicted"/>
<evidence type="ECO:0000256" key="5">
    <source>
        <dbReference type="ARBA" id="ARBA00022737"/>
    </source>
</evidence>
<evidence type="ECO:0000256" key="1">
    <source>
        <dbReference type="ARBA" id="ARBA00004202"/>
    </source>
</evidence>
<dbReference type="GO" id="GO:0016887">
    <property type="term" value="F:ATP hydrolysis activity"/>
    <property type="evidence" value="ECO:0007669"/>
    <property type="project" value="InterPro"/>
</dbReference>
<accession>A0A3P3XRR7</accession>
<evidence type="ECO:0000259" key="10">
    <source>
        <dbReference type="PROSITE" id="PS50893"/>
    </source>
</evidence>
<protein>
    <recommendedName>
        <fullName evidence="10">ABC transporter domain-containing protein</fullName>
    </recommendedName>
</protein>
<keyword evidence="2" id="KW-0813">Transport</keyword>
<keyword evidence="7" id="KW-0067">ATP-binding</keyword>
<dbReference type="CDD" id="cd03215">
    <property type="entry name" value="ABC_Carb_Monos_II"/>
    <property type="match status" value="1"/>
</dbReference>
<dbReference type="InterPro" id="IPR027417">
    <property type="entry name" value="P-loop_NTPase"/>
</dbReference>
<dbReference type="FunFam" id="3.40.50.300:FF:000127">
    <property type="entry name" value="Ribose import ATP-binding protein RbsA"/>
    <property type="match status" value="1"/>
</dbReference>
<dbReference type="SMART" id="SM00382">
    <property type="entry name" value="AAA"/>
    <property type="match status" value="2"/>
</dbReference>
<gene>
    <name evidence="11" type="ORF">SPIRO4BDMA_50284</name>
</gene>
<dbReference type="PANTHER" id="PTHR43790:SF9">
    <property type="entry name" value="GALACTOFURANOSE TRANSPORTER ATP-BINDING PROTEIN YTFR"/>
    <property type="match status" value="1"/>
</dbReference>
<evidence type="ECO:0000256" key="6">
    <source>
        <dbReference type="ARBA" id="ARBA00022741"/>
    </source>
</evidence>
<keyword evidence="4" id="KW-0762">Sugar transport</keyword>
<evidence type="ECO:0000313" key="11">
    <source>
        <dbReference type="EMBL" id="SLM18769.1"/>
    </source>
</evidence>
<feature type="domain" description="ABC transporter" evidence="10">
    <location>
        <begin position="260"/>
        <end position="498"/>
    </location>
</feature>
<keyword evidence="3" id="KW-1003">Cell membrane</keyword>
<dbReference type="InterPro" id="IPR003439">
    <property type="entry name" value="ABC_transporter-like_ATP-bd"/>
</dbReference>
<dbReference type="InterPro" id="IPR017871">
    <property type="entry name" value="ABC_transporter-like_CS"/>
</dbReference>
<keyword evidence="5" id="KW-0677">Repeat</keyword>
<dbReference type="PROSITE" id="PS00211">
    <property type="entry name" value="ABC_TRANSPORTER_1"/>
    <property type="match status" value="1"/>
</dbReference>
<keyword evidence="9" id="KW-0472">Membrane</keyword>
<dbReference type="AlphaFoldDB" id="A0A3P3XRR7"/>
<evidence type="ECO:0000256" key="2">
    <source>
        <dbReference type="ARBA" id="ARBA00022448"/>
    </source>
</evidence>
<dbReference type="InterPro" id="IPR050107">
    <property type="entry name" value="ABC_carbohydrate_import_ATPase"/>
</dbReference>
<organism evidence="11">
    <name type="scientific">uncultured spirochete</name>
    <dbReference type="NCBI Taxonomy" id="156406"/>
    <lineage>
        <taxon>Bacteria</taxon>
        <taxon>Pseudomonadati</taxon>
        <taxon>Spirochaetota</taxon>
        <taxon>Spirochaetia</taxon>
        <taxon>Spirochaetales</taxon>
        <taxon>environmental samples</taxon>
    </lineage>
</organism>
<dbReference type="PANTHER" id="PTHR43790">
    <property type="entry name" value="CARBOHYDRATE TRANSPORT ATP-BINDING PROTEIN MG119-RELATED"/>
    <property type="match status" value="1"/>
</dbReference>